<feature type="compositionally biased region" description="Low complexity" evidence="5">
    <location>
        <begin position="587"/>
        <end position="602"/>
    </location>
</feature>
<comment type="subcellular location">
    <subcellularLocation>
        <location evidence="1">Membrane</location>
    </subcellularLocation>
</comment>
<feature type="compositionally biased region" description="Acidic residues" evidence="5">
    <location>
        <begin position="631"/>
        <end position="641"/>
    </location>
</feature>
<evidence type="ECO:0000256" key="2">
    <source>
        <dbReference type="ARBA" id="ARBA00022500"/>
    </source>
</evidence>
<proteinExistence type="inferred from homology"/>
<evidence type="ECO:0000256" key="1">
    <source>
        <dbReference type="ARBA" id="ARBA00004370"/>
    </source>
</evidence>
<protein>
    <submittedName>
        <fullName evidence="8">Methyl-accepting chemotaxis protein</fullName>
    </submittedName>
</protein>
<dbReference type="FunFam" id="1.10.287.950:FF:000001">
    <property type="entry name" value="Methyl-accepting chemotaxis sensory transducer"/>
    <property type="match status" value="1"/>
</dbReference>
<gene>
    <name evidence="8" type="ORF">EJC49_20855</name>
</gene>
<dbReference type="Proteomes" id="UP000278398">
    <property type="component" value="Unassembled WGS sequence"/>
</dbReference>
<evidence type="ECO:0000256" key="4">
    <source>
        <dbReference type="PROSITE-ProRule" id="PRU00284"/>
    </source>
</evidence>
<dbReference type="GO" id="GO:0016020">
    <property type="term" value="C:membrane"/>
    <property type="evidence" value="ECO:0007669"/>
    <property type="project" value="UniProtKB-SubCell"/>
</dbReference>
<dbReference type="GO" id="GO:0006935">
    <property type="term" value="P:chemotaxis"/>
    <property type="evidence" value="ECO:0007669"/>
    <property type="project" value="UniProtKB-KW"/>
</dbReference>
<dbReference type="Pfam" id="PF00015">
    <property type="entry name" value="MCPsignal"/>
    <property type="match status" value="1"/>
</dbReference>
<reference evidence="8 9" key="1">
    <citation type="submission" date="2018-12" db="EMBL/GenBank/DDBJ databases">
        <title>Mesorhizobium carbonis sp. nov., isolated from coal mine water.</title>
        <authorList>
            <person name="Xin W."/>
            <person name="Xu Z."/>
            <person name="Xiang F."/>
            <person name="Zhang J."/>
            <person name="Xi L."/>
            <person name="Liu J."/>
        </authorList>
    </citation>
    <scope>NUCLEOTIDE SEQUENCE [LARGE SCALE GENOMIC DNA]</scope>
    <source>
        <strain evidence="8 9">B2.3</strain>
    </source>
</reference>
<dbReference type="PANTHER" id="PTHR43531:SF11">
    <property type="entry name" value="METHYL-ACCEPTING CHEMOTAXIS PROTEIN 3"/>
    <property type="match status" value="1"/>
</dbReference>
<keyword evidence="2" id="KW-0145">Chemotaxis</keyword>
<dbReference type="Gene3D" id="1.10.8.500">
    <property type="entry name" value="HAMP domain in histidine kinase"/>
    <property type="match status" value="1"/>
</dbReference>
<dbReference type="AlphaFoldDB" id="A0A429YSI9"/>
<name>A0A429YSI9_9HYPH</name>
<evidence type="ECO:0000256" key="3">
    <source>
        <dbReference type="ARBA" id="ARBA00029447"/>
    </source>
</evidence>
<dbReference type="Pfam" id="PF00672">
    <property type="entry name" value="HAMP"/>
    <property type="match status" value="2"/>
</dbReference>
<dbReference type="EMBL" id="RWKW01000093">
    <property type="protein sequence ID" value="RST84390.1"/>
    <property type="molecule type" value="Genomic_DNA"/>
</dbReference>
<dbReference type="Gene3D" id="1.10.287.950">
    <property type="entry name" value="Methyl-accepting chemotaxis protein"/>
    <property type="match status" value="1"/>
</dbReference>
<feature type="compositionally biased region" description="Basic and acidic residues" evidence="5">
    <location>
        <begin position="251"/>
        <end position="267"/>
    </location>
</feature>
<feature type="domain" description="HAMP" evidence="7">
    <location>
        <begin position="274"/>
        <end position="326"/>
    </location>
</feature>
<dbReference type="RefSeq" id="WP_126701859.1">
    <property type="nucleotide sequence ID" value="NZ_RWKW01000093.1"/>
</dbReference>
<feature type="region of interest" description="Disordered" evidence="5">
    <location>
        <begin position="577"/>
        <end position="641"/>
    </location>
</feature>
<dbReference type="SMART" id="SM00283">
    <property type="entry name" value="MA"/>
    <property type="match status" value="1"/>
</dbReference>
<keyword evidence="9" id="KW-1185">Reference proteome</keyword>
<evidence type="ECO:0000313" key="9">
    <source>
        <dbReference type="Proteomes" id="UP000278398"/>
    </source>
</evidence>
<feature type="region of interest" description="Disordered" evidence="5">
    <location>
        <begin position="251"/>
        <end position="270"/>
    </location>
</feature>
<dbReference type="SMART" id="SM00304">
    <property type="entry name" value="HAMP"/>
    <property type="match status" value="2"/>
</dbReference>
<accession>A0A429YSI9</accession>
<comment type="similarity">
    <text evidence="3">Belongs to the methyl-accepting chemotaxis (MCP) protein family.</text>
</comment>
<dbReference type="InterPro" id="IPR004089">
    <property type="entry name" value="MCPsignal_dom"/>
</dbReference>
<dbReference type="CDD" id="cd11386">
    <property type="entry name" value="MCP_signal"/>
    <property type="match status" value="1"/>
</dbReference>
<dbReference type="InterPro" id="IPR003660">
    <property type="entry name" value="HAMP_dom"/>
</dbReference>
<dbReference type="CDD" id="cd06225">
    <property type="entry name" value="HAMP"/>
    <property type="match status" value="2"/>
</dbReference>
<dbReference type="InterPro" id="IPR051310">
    <property type="entry name" value="MCP_chemotaxis"/>
</dbReference>
<evidence type="ECO:0000256" key="5">
    <source>
        <dbReference type="SAM" id="MobiDB-lite"/>
    </source>
</evidence>
<feature type="domain" description="Methyl-accepting transducer" evidence="6">
    <location>
        <begin position="331"/>
        <end position="560"/>
    </location>
</feature>
<evidence type="ECO:0000259" key="6">
    <source>
        <dbReference type="PROSITE" id="PS50111"/>
    </source>
</evidence>
<dbReference type="PANTHER" id="PTHR43531">
    <property type="entry name" value="PROTEIN ICFG"/>
    <property type="match status" value="1"/>
</dbReference>
<comment type="caution">
    <text evidence="8">The sequence shown here is derived from an EMBL/GenBank/DDBJ whole genome shotgun (WGS) entry which is preliminary data.</text>
</comment>
<sequence length="641" mass="67660">MFGKRSITFKLVLAALGVSLAGLGASVTLIDRTAKSSLHDLATDAWIIQTGQIATAAAGGIRWKKPEVVADAWAAYQNNPDRILSRAVAFDTTGNVIAEFTAPGVSAAAIDTSLRRLLAAPSEGTAVEAVGGNVLMVTPAGTSAEGKPLGYVAVAWNTSTLEAVRSSLWLGATGVQSISALILVVLLFISIRFVVGRPLGEITQRIEKLSNGDLESTVPNLDRSDEVGVIARSLEGFRKASLDKLEADRELDAQRRQMEEQRDENDASRSSAAKLQAAVVKLIGAALARLADGDLTTRLKVDFPPEYRKIKEDFNTAMDRLQDAMQQIVATGRQLEYGTDEISRAADELARRSEQQAATIEETVAAVGEITRSVSATAAGAGEARAAVIDMTTDTGHSDKVVGAAISAMGGIEKSSEEISKIIGVIDEIAFQTNLLALNAGVEAARAGEAGRGFAVVAQEVRGLAQRSADAAREIKQLIQTSAGQVKTGAKLVGETGDVIGRIAARVESISSIVTEIARGAEEQAATLRGINSAMNGIDTATQQGAAMAQQFTSTSRGLARDGEELNRLMSHFRGAESHVDERPAAHRPAQARRAPALATVATSRRPEPANTWREPPRARPATLGANALDIEAESDGWEEF</sequence>
<dbReference type="SUPFAM" id="SSF158472">
    <property type="entry name" value="HAMP domain-like"/>
    <property type="match status" value="1"/>
</dbReference>
<keyword evidence="4" id="KW-0807">Transducer</keyword>
<dbReference type="OrthoDB" id="3289104at2"/>
<dbReference type="SUPFAM" id="SSF58104">
    <property type="entry name" value="Methyl-accepting chemotaxis protein (MCP) signaling domain"/>
    <property type="match status" value="1"/>
</dbReference>
<feature type="domain" description="HAMP" evidence="7">
    <location>
        <begin position="193"/>
        <end position="246"/>
    </location>
</feature>
<evidence type="ECO:0000259" key="7">
    <source>
        <dbReference type="PROSITE" id="PS50885"/>
    </source>
</evidence>
<organism evidence="8 9">
    <name type="scientific">Aquibium carbonis</name>
    <dbReference type="NCBI Taxonomy" id="2495581"/>
    <lineage>
        <taxon>Bacteria</taxon>
        <taxon>Pseudomonadati</taxon>
        <taxon>Pseudomonadota</taxon>
        <taxon>Alphaproteobacteria</taxon>
        <taxon>Hyphomicrobiales</taxon>
        <taxon>Phyllobacteriaceae</taxon>
        <taxon>Aquibium</taxon>
    </lineage>
</organism>
<evidence type="ECO:0000313" key="8">
    <source>
        <dbReference type="EMBL" id="RST84390.1"/>
    </source>
</evidence>
<dbReference type="PROSITE" id="PS50111">
    <property type="entry name" value="CHEMOTAXIS_TRANSDUC_2"/>
    <property type="match status" value="1"/>
</dbReference>
<dbReference type="GO" id="GO:0007165">
    <property type="term" value="P:signal transduction"/>
    <property type="evidence" value="ECO:0007669"/>
    <property type="project" value="UniProtKB-KW"/>
</dbReference>
<dbReference type="PROSITE" id="PS50885">
    <property type="entry name" value="HAMP"/>
    <property type="match status" value="2"/>
</dbReference>